<dbReference type="AlphaFoldDB" id="A0A1S1QPZ3"/>
<evidence type="ECO:0000313" key="2">
    <source>
        <dbReference type="EMBL" id="OHV35777.1"/>
    </source>
</evidence>
<evidence type="ECO:0000313" key="3">
    <source>
        <dbReference type="Proteomes" id="UP000179627"/>
    </source>
</evidence>
<accession>A0A1S1QPZ3</accession>
<sequence>MPATSTSPPTASALAGGQPSPPTATPQAGTGPPGARYDEAVRFSYLDTCLRSSGGNQAYCTCTLQALESRYTQADYLRVNAAPDSPEARRIIKEIYAACRALRSAAPLPPGQHDA</sequence>
<feature type="compositionally biased region" description="Low complexity" evidence="1">
    <location>
        <begin position="25"/>
        <end position="35"/>
    </location>
</feature>
<dbReference type="RefSeq" id="WP_071085448.1">
    <property type="nucleotide sequence ID" value="NZ_MBLM01000120.1"/>
</dbReference>
<proteinExistence type="predicted"/>
<dbReference type="Proteomes" id="UP000179627">
    <property type="component" value="Unassembled WGS sequence"/>
</dbReference>
<feature type="region of interest" description="Disordered" evidence="1">
    <location>
        <begin position="1"/>
        <end position="36"/>
    </location>
</feature>
<protein>
    <submittedName>
        <fullName evidence="2">Uncharacterized protein</fullName>
    </submittedName>
</protein>
<evidence type="ECO:0000256" key="1">
    <source>
        <dbReference type="SAM" id="MobiDB-lite"/>
    </source>
</evidence>
<organism evidence="2 3">
    <name type="scientific">Parafrankia colletiae</name>
    <dbReference type="NCBI Taxonomy" id="573497"/>
    <lineage>
        <taxon>Bacteria</taxon>
        <taxon>Bacillati</taxon>
        <taxon>Actinomycetota</taxon>
        <taxon>Actinomycetes</taxon>
        <taxon>Frankiales</taxon>
        <taxon>Frankiaceae</taxon>
        <taxon>Parafrankia</taxon>
    </lineage>
</organism>
<reference evidence="3" key="1">
    <citation type="submission" date="2016-07" db="EMBL/GenBank/DDBJ databases">
        <title>Sequence Frankia sp. strain CcI1.17.</title>
        <authorList>
            <person name="Ghodhbane-Gtari F."/>
            <person name="Swanson E."/>
            <person name="Gueddou A."/>
            <person name="Morris K."/>
            <person name="Hezbri K."/>
            <person name="Ktari A."/>
            <person name="Nouioui I."/>
            <person name="Abebe-Akele F."/>
            <person name="Simpson S."/>
            <person name="Thomas K."/>
            <person name="Gtari M."/>
            <person name="Tisa L.S."/>
            <person name="Hurst S."/>
        </authorList>
    </citation>
    <scope>NUCLEOTIDE SEQUENCE [LARGE SCALE GENOMIC DNA]</scope>
    <source>
        <strain evidence="3">Cc1.17</strain>
    </source>
</reference>
<dbReference type="OrthoDB" id="3218506at2"/>
<dbReference type="EMBL" id="MBLM01000120">
    <property type="protein sequence ID" value="OHV35777.1"/>
    <property type="molecule type" value="Genomic_DNA"/>
</dbReference>
<gene>
    <name evidence="2" type="ORF">CC117_19220</name>
</gene>
<feature type="compositionally biased region" description="Low complexity" evidence="1">
    <location>
        <begin position="1"/>
        <end position="18"/>
    </location>
</feature>
<keyword evidence="3" id="KW-1185">Reference proteome</keyword>
<comment type="caution">
    <text evidence="2">The sequence shown here is derived from an EMBL/GenBank/DDBJ whole genome shotgun (WGS) entry which is preliminary data.</text>
</comment>
<name>A0A1S1QPZ3_9ACTN</name>